<accession>A0A832PLK1</accession>
<dbReference type="EMBL" id="DULP01000050">
    <property type="protein sequence ID" value="HHW33161.1"/>
    <property type="molecule type" value="Genomic_DNA"/>
</dbReference>
<sequence>MIAACLLAVAPAFADLSAPPAGPVLLTVDGAIAVHNAGSTLELDFDQLASLPQHEFATSTIWTVGRHRYQGVLLRDLIAAVGATGGTMTISALNDYRIELPVAEVAADGPLLAYLKDGRPMTVRERGPLWLLYPFDDNVAYRSELAYSRSIWQAVHIHFSD</sequence>
<dbReference type="Gene3D" id="3.90.420.10">
    <property type="entry name" value="Oxidoreductase, molybdopterin-binding domain"/>
    <property type="match status" value="1"/>
</dbReference>
<dbReference type="AlphaFoldDB" id="A0A832PLK1"/>
<dbReference type="Pfam" id="PF00174">
    <property type="entry name" value="Oxidored_molyb"/>
    <property type="match status" value="1"/>
</dbReference>
<dbReference type="InterPro" id="IPR000572">
    <property type="entry name" value="OxRdtase_Mopterin-bd_dom"/>
</dbReference>
<name>A0A832PLK1_9RHOB</name>
<evidence type="ECO:0000313" key="3">
    <source>
        <dbReference type="Proteomes" id="UP000580830"/>
    </source>
</evidence>
<comment type="caution">
    <text evidence="2">The sequence shown here is derived from an EMBL/GenBank/DDBJ whole genome shotgun (WGS) entry which is preliminary data.</text>
</comment>
<evidence type="ECO:0000259" key="1">
    <source>
        <dbReference type="Pfam" id="PF00174"/>
    </source>
</evidence>
<protein>
    <submittedName>
        <fullName evidence="2">Oxidoreductase</fullName>
    </submittedName>
</protein>
<dbReference type="Proteomes" id="UP000580830">
    <property type="component" value="Unassembled WGS sequence"/>
</dbReference>
<proteinExistence type="predicted"/>
<gene>
    <name evidence="2" type="ORF">GXX24_03335</name>
</gene>
<feature type="domain" description="Oxidoreductase molybdopterin-binding" evidence="1">
    <location>
        <begin position="59"/>
        <end position="134"/>
    </location>
</feature>
<dbReference type="SUPFAM" id="SSF56524">
    <property type="entry name" value="Oxidoreductase molybdopterin-binding domain"/>
    <property type="match status" value="1"/>
</dbReference>
<organism evidence="2 3">
    <name type="scientific">Paracoccus solventivorans</name>
    <dbReference type="NCBI Taxonomy" id="53463"/>
    <lineage>
        <taxon>Bacteria</taxon>
        <taxon>Pseudomonadati</taxon>
        <taxon>Pseudomonadota</taxon>
        <taxon>Alphaproteobacteria</taxon>
        <taxon>Rhodobacterales</taxon>
        <taxon>Paracoccaceae</taxon>
        <taxon>Paracoccus</taxon>
    </lineage>
</organism>
<reference evidence="2 3" key="1">
    <citation type="journal article" date="2020" name="Biotechnol. Biofuels">
        <title>New insights from the biogas microbiome by comprehensive genome-resolved metagenomics of nearly 1600 species originating from multiple anaerobic digesters.</title>
        <authorList>
            <person name="Campanaro S."/>
            <person name="Treu L."/>
            <person name="Rodriguez-R L.M."/>
            <person name="Kovalovszki A."/>
            <person name="Ziels R.M."/>
            <person name="Maus I."/>
            <person name="Zhu X."/>
            <person name="Kougias P.G."/>
            <person name="Basile A."/>
            <person name="Luo G."/>
            <person name="Schluter A."/>
            <person name="Konstantinidis K.T."/>
            <person name="Angelidaki I."/>
        </authorList>
    </citation>
    <scope>NUCLEOTIDE SEQUENCE [LARGE SCALE GENOMIC DNA]</scope>
    <source>
        <strain evidence="2">AS04akNAM_125</strain>
    </source>
</reference>
<evidence type="ECO:0000313" key="2">
    <source>
        <dbReference type="EMBL" id="HHW33161.1"/>
    </source>
</evidence>
<dbReference type="InterPro" id="IPR036374">
    <property type="entry name" value="OxRdtase_Mopterin-bd_sf"/>
</dbReference>